<keyword evidence="2" id="KW-1015">Disulfide bond</keyword>
<proteinExistence type="predicted"/>
<dbReference type="InterPro" id="IPR013098">
    <property type="entry name" value="Ig_I-set"/>
</dbReference>
<keyword evidence="3" id="KW-0472">Membrane</keyword>
<evidence type="ECO:0000313" key="7">
    <source>
        <dbReference type="Proteomes" id="UP000694941"/>
    </source>
</evidence>
<dbReference type="InterPro" id="IPR007110">
    <property type="entry name" value="Ig-like_dom"/>
</dbReference>
<dbReference type="SMART" id="SM00060">
    <property type="entry name" value="FN3"/>
    <property type="match status" value="3"/>
</dbReference>
<keyword evidence="7" id="KW-1185">Reference proteome</keyword>
<reference evidence="8" key="1">
    <citation type="submission" date="2025-08" db="UniProtKB">
        <authorList>
            <consortium name="RefSeq"/>
        </authorList>
    </citation>
    <scope>IDENTIFICATION</scope>
    <source>
        <tissue evidence="8">Muscle</tissue>
    </source>
</reference>
<evidence type="ECO:0000256" key="2">
    <source>
        <dbReference type="ARBA" id="ARBA00023157"/>
    </source>
</evidence>
<evidence type="ECO:0000259" key="5">
    <source>
        <dbReference type="PROSITE" id="PS50835"/>
    </source>
</evidence>
<dbReference type="InterPro" id="IPR003961">
    <property type="entry name" value="FN3_dom"/>
</dbReference>
<dbReference type="InterPro" id="IPR013783">
    <property type="entry name" value="Ig-like_fold"/>
</dbReference>
<dbReference type="Pfam" id="PF00041">
    <property type="entry name" value="fn3"/>
    <property type="match status" value="3"/>
</dbReference>
<sequence>MERISESGKCLVIALMIILKTSFVIETAVTPRIQPFNFPKTVTFDTQVSVTCAVSEGSLPVIFSWKRNGQTLIAYDEKIHFRTHEDLSTLKIQDLDVSDIGNYTCIAKNSGGVDSYTSQLLVKAPPYWKSQPVNVNAILGKQAFLHCDVGGYPRPHIAWKKFNDFRTEDVVLQSDYRTKILDNGSLAINSVEKADEGLYTCDAENGIGEGITASIRLELHVPPNIIVLEASKSIRKGESALLQCAVSGERPLTISWIKNGNSIDKSFPRYDKFEEEVADGLQANLVINDSEREDEGRFVCKVENNYGEAQGTIQLQINEPPSSPLDVRFVNIGSRSARVVWRAPPSVNPPIVLYIIRYWKKSGALQEISVSNTETTTLLNDLHAGFEYIVQILAKNDVGVGQPSEMATFTTKEEEPDMSPTDLLVEPVDSHSLQISWKPPPPENHNGLLKGYHIGYKKKGTTSSFMYETIPTTNNKLQHMVLKNLQPSTSYTVIVKAFNSAGTGPPSDEFVCLTLLGDPPPPPELKLQDVQWNSATVTWSHPRDMKGPVFQYLLEYGISANRQQKLHIPGSVQEYTIQDLNSGQHYTIHIAAYNKFGCGKFSSPLLVVIERKKGSDLRTSATPDAMSFYFELYFVIPVAASVTVVICVVVIAWACLKRTRFVQVKKSSLYVAYKQRASCASVSGVSASRNSRVYDVAWEIPSGTVPQNGPHYTKLKPPYVLS</sequence>
<evidence type="ECO:0000256" key="3">
    <source>
        <dbReference type="SAM" id="Phobius"/>
    </source>
</evidence>
<dbReference type="SUPFAM" id="SSF48726">
    <property type="entry name" value="Immunoglobulin"/>
    <property type="match status" value="3"/>
</dbReference>
<dbReference type="SUPFAM" id="SSF49265">
    <property type="entry name" value="Fibronectin type III"/>
    <property type="match status" value="2"/>
</dbReference>
<gene>
    <name evidence="8" type="primary">LOC106463029</name>
</gene>
<dbReference type="Proteomes" id="UP000694941">
    <property type="component" value="Unplaced"/>
</dbReference>
<feature type="signal peptide" evidence="4">
    <location>
        <begin position="1"/>
        <end position="27"/>
    </location>
</feature>
<dbReference type="RefSeq" id="XP_022246150.1">
    <property type="nucleotide sequence ID" value="XM_022390442.1"/>
</dbReference>
<dbReference type="SMART" id="SM00409">
    <property type="entry name" value="IG"/>
    <property type="match status" value="3"/>
</dbReference>
<feature type="domain" description="Ig-like" evidence="5">
    <location>
        <begin position="126"/>
        <end position="218"/>
    </location>
</feature>
<keyword evidence="3" id="KW-0812">Transmembrane</keyword>
<dbReference type="PROSITE" id="PS50835">
    <property type="entry name" value="IG_LIKE"/>
    <property type="match status" value="3"/>
</dbReference>
<keyword evidence="3" id="KW-1133">Transmembrane helix</keyword>
<dbReference type="Gene3D" id="2.60.40.10">
    <property type="entry name" value="Immunoglobulins"/>
    <property type="match status" value="6"/>
</dbReference>
<dbReference type="InterPro" id="IPR036179">
    <property type="entry name" value="Ig-like_dom_sf"/>
</dbReference>
<dbReference type="PANTHER" id="PTHR44170:SF6">
    <property type="entry name" value="CONTACTIN"/>
    <property type="match status" value="1"/>
</dbReference>
<evidence type="ECO:0000313" key="8">
    <source>
        <dbReference type="RefSeq" id="XP_022246150.1"/>
    </source>
</evidence>
<feature type="domain" description="Ig-like" evidence="5">
    <location>
        <begin position="223"/>
        <end position="318"/>
    </location>
</feature>
<dbReference type="Pfam" id="PF07679">
    <property type="entry name" value="I-set"/>
    <property type="match status" value="3"/>
</dbReference>
<feature type="domain" description="Fibronectin type-III" evidence="6">
    <location>
        <begin position="419"/>
        <end position="517"/>
    </location>
</feature>
<dbReference type="SMART" id="SM00408">
    <property type="entry name" value="IGc2"/>
    <property type="match status" value="3"/>
</dbReference>
<protein>
    <submittedName>
        <fullName evidence="8">Down syndrome cell adhesion molecule-like protein 1</fullName>
    </submittedName>
</protein>
<name>A0ABM1SR94_LIMPO</name>
<keyword evidence="4" id="KW-0732">Signal</keyword>
<dbReference type="InterPro" id="IPR003599">
    <property type="entry name" value="Ig_sub"/>
</dbReference>
<feature type="domain" description="Ig-like" evidence="5">
    <location>
        <begin position="31"/>
        <end position="121"/>
    </location>
</feature>
<dbReference type="InterPro" id="IPR003598">
    <property type="entry name" value="Ig_sub2"/>
</dbReference>
<evidence type="ECO:0000259" key="6">
    <source>
        <dbReference type="PROSITE" id="PS50853"/>
    </source>
</evidence>
<evidence type="ECO:0000256" key="1">
    <source>
        <dbReference type="ARBA" id="ARBA00022737"/>
    </source>
</evidence>
<dbReference type="PANTHER" id="PTHR44170">
    <property type="entry name" value="PROTEIN SIDEKICK"/>
    <property type="match status" value="1"/>
</dbReference>
<dbReference type="PROSITE" id="PS50853">
    <property type="entry name" value="FN3"/>
    <property type="match status" value="3"/>
</dbReference>
<accession>A0ABM1SR94</accession>
<feature type="chain" id="PRO_5045823488" evidence="4">
    <location>
        <begin position="28"/>
        <end position="722"/>
    </location>
</feature>
<dbReference type="GeneID" id="106463029"/>
<feature type="domain" description="Fibronectin type-III" evidence="6">
    <location>
        <begin position="323"/>
        <end position="414"/>
    </location>
</feature>
<organism evidence="7 8">
    <name type="scientific">Limulus polyphemus</name>
    <name type="common">Atlantic horseshoe crab</name>
    <dbReference type="NCBI Taxonomy" id="6850"/>
    <lineage>
        <taxon>Eukaryota</taxon>
        <taxon>Metazoa</taxon>
        <taxon>Ecdysozoa</taxon>
        <taxon>Arthropoda</taxon>
        <taxon>Chelicerata</taxon>
        <taxon>Merostomata</taxon>
        <taxon>Xiphosura</taxon>
        <taxon>Limulidae</taxon>
        <taxon>Limulus</taxon>
    </lineage>
</organism>
<dbReference type="InterPro" id="IPR036116">
    <property type="entry name" value="FN3_sf"/>
</dbReference>
<evidence type="ECO:0000256" key="4">
    <source>
        <dbReference type="SAM" id="SignalP"/>
    </source>
</evidence>
<keyword evidence="1" id="KW-0677">Repeat</keyword>
<feature type="transmembrane region" description="Helical" evidence="3">
    <location>
        <begin position="632"/>
        <end position="656"/>
    </location>
</feature>
<dbReference type="CDD" id="cd00063">
    <property type="entry name" value="FN3"/>
    <property type="match status" value="3"/>
</dbReference>
<feature type="domain" description="Fibronectin type-III" evidence="6">
    <location>
        <begin position="521"/>
        <end position="612"/>
    </location>
</feature>